<dbReference type="InterPro" id="IPR029058">
    <property type="entry name" value="AB_hydrolase_fold"/>
</dbReference>
<dbReference type="SUPFAM" id="SSF53474">
    <property type="entry name" value="alpha/beta-Hydrolases"/>
    <property type="match status" value="1"/>
</dbReference>
<dbReference type="InterPro" id="IPR051321">
    <property type="entry name" value="PHA/PHB_synthase"/>
</dbReference>
<dbReference type="Proteomes" id="UP000054997">
    <property type="component" value="Unassembled WGS sequence"/>
</dbReference>
<dbReference type="InterPro" id="IPR010941">
    <property type="entry name" value="PhaC_N"/>
</dbReference>
<reference evidence="5 6" key="1">
    <citation type="submission" date="2015-11" db="EMBL/GenBank/DDBJ databases">
        <title>Genomic analysis of 38 Legionella species identifies large and diverse effector repertoires.</title>
        <authorList>
            <person name="Burstein D."/>
            <person name="Amaro F."/>
            <person name="Zusman T."/>
            <person name="Lifshitz Z."/>
            <person name="Cohen O."/>
            <person name="Gilbert J.A."/>
            <person name="Pupko T."/>
            <person name="Shuman H.A."/>
            <person name="Segal G."/>
        </authorList>
    </citation>
    <scope>NUCLEOTIDE SEQUENCE [LARGE SCALE GENOMIC DNA]</scope>
    <source>
        <strain evidence="5 6">ATCC 49505</strain>
    </source>
</reference>
<feature type="domain" description="Poly-beta-hydroxybutyrate polymerase N-terminal" evidence="4">
    <location>
        <begin position="42"/>
        <end position="83"/>
    </location>
</feature>
<dbReference type="OrthoDB" id="7208816at2"/>
<dbReference type="Pfam" id="PF12551">
    <property type="entry name" value="PHBC_N"/>
    <property type="match status" value="1"/>
</dbReference>
<gene>
    <name evidence="5" type="primary">phbC_1</name>
    <name evidence="5" type="ORF">Llon_0422</name>
</gene>
<dbReference type="EMBL" id="LNYK01000007">
    <property type="protein sequence ID" value="KTD22548.1"/>
    <property type="molecule type" value="Genomic_DNA"/>
</dbReference>
<name>A0A0W0VQW4_9GAMM</name>
<evidence type="ECO:0000256" key="1">
    <source>
        <dbReference type="ARBA" id="ARBA00022679"/>
    </source>
</evidence>
<dbReference type="GO" id="GO:0042619">
    <property type="term" value="P:poly-hydroxybutyrate biosynthetic process"/>
    <property type="evidence" value="ECO:0007669"/>
    <property type="project" value="InterPro"/>
</dbReference>
<proteinExistence type="predicted"/>
<evidence type="ECO:0000313" key="6">
    <source>
        <dbReference type="Proteomes" id="UP000054997"/>
    </source>
</evidence>
<keyword evidence="1" id="KW-0808">Transferase</keyword>
<evidence type="ECO:0000256" key="2">
    <source>
        <dbReference type="ARBA" id="ARBA00023315"/>
    </source>
</evidence>
<comment type="caution">
    <text evidence="5">The sequence shown here is derived from an EMBL/GenBank/DDBJ whole genome shotgun (WGS) entry which is preliminary data.</text>
</comment>
<keyword evidence="6" id="KW-1185">Reference proteome</keyword>
<accession>A0A0W0VQW4</accession>
<dbReference type="Gene3D" id="3.40.50.1820">
    <property type="entry name" value="alpha/beta hydrolase"/>
    <property type="match status" value="1"/>
</dbReference>
<dbReference type="GO" id="GO:0016746">
    <property type="term" value="F:acyltransferase activity"/>
    <property type="evidence" value="ECO:0007669"/>
    <property type="project" value="UniProtKB-KW"/>
</dbReference>
<keyword evidence="2" id="KW-0012">Acyltransferase</keyword>
<dbReference type="AlphaFoldDB" id="A0A0W0VQW4"/>
<organism evidence="5 6">
    <name type="scientific">Legionella londiniensis</name>
    <dbReference type="NCBI Taxonomy" id="45068"/>
    <lineage>
        <taxon>Bacteria</taxon>
        <taxon>Pseudomonadati</taxon>
        <taxon>Pseudomonadota</taxon>
        <taxon>Gammaproteobacteria</taxon>
        <taxon>Legionellales</taxon>
        <taxon>Legionellaceae</taxon>
        <taxon>Legionella</taxon>
    </lineage>
</organism>
<evidence type="ECO:0000259" key="4">
    <source>
        <dbReference type="Pfam" id="PF12551"/>
    </source>
</evidence>
<sequence length="598" mass="67757">MNVTGKKSDKKKSIPEVRCLGSDAPRQSCFSLDLDKDNTEQFFNFLDKLFQAQLAKFTLGISPAALASAHFSWLSQLLQSPGRLLELSFYPFLHGADCLKRILTEAKPAGGEDVRFHTESWQLPPWRIWAEVFLQIEDWWRRATVGVSGTPTHVERTVSFIVRQFLDALSPSNFVLTNPDLFHETLRSGGQNIVRGLEIGIEDTLEKLSGSPPAGAEHFIPGKDVAITPGRVVYRNHLIELIQYEPRTDAVIQEPLLIIPAWIMKYYILDLSPHNSMVKWLVEQGHTVFIISWRNPDSSYRNLSMDDYYRMGAMAAINAVSQQIPEAKIHLMGYCLGGTLAMIAAAAMAREGDERLKTLTLLAAQGDFTEAGELMLFITESEVAFLENMMWDQGYLDTKQMAGSFQMLRSYDLIWSKMVQDYMHGTRRGMIDLLAWNADATRMPYKMHSEYLEKLFLNNDFAAGRYTVEGHHVAPDNIHLPTFAVSTEKDHVAPWPSVYKTHLMINDDITFVLTKGGHNAGIVSEPGHKGRAYRIREHKKHSPYLGPEKWLEVAEQHEGSWWLAWHDWLLKHSSAHLVAPRVPDSALPKAPGTYVLQK</sequence>
<dbReference type="PANTHER" id="PTHR36837">
    <property type="entry name" value="POLY(3-HYDROXYALKANOATE) POLYMERASE SUBUNIT PHAC"/>
    <property type="match status" value="1"/>
</dbReference>
<dbReference type="InterPro" id="IPR022211">
    <property type="entry name" value="PHBC_N"/>
</dbReference>
<dbReference type="Pfam" id="PF07167">
    <property type="entry name" value="PhaC_N"/>
    <property type="match status" value="1"/>
</dbReference>
<protein>
    <submittedName>
        <fullName evidence="5">Polyhydroxyalkanoic synthase</fullName>
    </submittedName>
</protein>
<feature type="domain" description="Poly-beta-hydroxybutyrate polymerase N-terminal" evidence="3">
    <location>
        <begin position="113"/>
        <end position="281"/>
    </location>
</feature>
<evidence type="ECO:0000259" key="3">
    <source>
        <dbReference type="Pfam" id="PF07167"/>
    </source>
</evidence>
<dbReference type="PANTHER" id="PTHR36837:SF5">
    <property type="entry name" value="POLY-3-HYDROXYBUTYRATE SYNTHASE"/>
    <property type="match status" value="1"/>
</dbReference>
<evidence type="ECO:0000313" key="5">
    <source>
        <dbReference type="EMBL" id="KTD22548.1"/>
    </source>
</evidence>
<dbReference type="STRING" id="45068.Llon_0422"/>
<dbReference type="PATRIC" id="fig|45068.5.peg.453"/>